<organism evidence="5 6">
    <name type="scientific">Thalassobaculum litoreum DSM 18839</name>
    <dbReference type="NCBI Taxonomy" id="1123362"/>
    <lineage>
        <taxon>Bacteria</taxon>
        <taxon>Pseudomonadati</taxon>
        <taxon>Pseudomonadota</taxon>
        <taxon>Alphaproteobacteria</taxon>
        <taxon>Rhodospirillales</taxon>
        <taxon>Thalassobaculaceae</taxon>
        <taxon>Thalassobaculum</taxon>
    </lineage>
</organism>
<dbReference type="Pfam" id="PF08501">
    <property type="entry name" value="Shikimate_dh_N"/>
    <property type="match status" value="1"/>
</dbReference>
<evidence type="ECO:0000256" key="2">
    <source>
        <dbReference type="ARBA" id="ARBA00023002"/>
    </source>
</evidence>
<dbReference type="GO" id="GO:0009423">
    <property type="term" value="P:chorismate biosynthetic process"/>
    <property type="evidence" value="ECO:0007669"/>
    <property type="project" value="TreeGrafter"/>
</dbReference>
<evidence type="ECO:0000313" key="6">
    <source>
        <dbReference type="Proteomes" id="UP000198615"/>
    </source>
</evidence>
<dbReference type="SUPFAM" id="SSF53223">
    <property type="entry name" value="Aminoacid dehydrogenase-like, N-terminal domain"/>
    <property type="match status" value="1"/>
</dbReference>
<dbReference type="PANTHER" id="PTHR21089">
    <property type="entry name" value="SHIKIMATE DEHYDROGENASE"/>
    <property type="match status" value="1"/>
</dbReference>
<sequence>MRFAAPIDNPIEITTAQYAAILGATPSKGARSPLLWNAAFKAAGIDAVMHPMDTRPEALGAVVAALKADPRYVGGAVAVPHKQAVGAFLDRQEPEAARIGAVNAIYRDGDALVGANTDGAGALSQIEALVGGADALRTRRATLIGLGGAGLAVAAYLAGRTASLTLANRTRATADAASQKLGAIAVDYPLSPEVLEATNLLVNATTIGHPDGPEGAPVAENLLSTLPEDAAVYDVIYQPRPTPLLAAAQALGLATLDGLGMNLDQAVIAFDKAVPGALSAERIREAMRAV</sequence>
<evidence type="ECO:0000259" key="4">
    <source>
        <dbReference type="Pfam" id="PF08501"/>
    </source>
</evidence>
<dbReference type="GO" id="GO:0004764">
    <property type="term" value="F:shikimate 3-dehydrogenase (NADP+) activity"/>
    <property type="evidence" value="ECO:0007669"/>
    <property type="project" value="InterPro"/>
</dbReference>
<comment type="pathway">
    <text evidence="1">Metabolic intermediate biosynthesis; chorismate biosynthesis; chorismate from D-erythrose 4-phosphate and phosphoenolpyruvate: step 4/7.</text>
</comment>
<keyword evidence="3" id="KW-0057">Aromatic amino acid biosynthesis</keyword>
<gene>
    <name evidence="5" type="ORF">SAMN05660686_01714</name>
</gene>
<evidence type="ECO:0000313" key="5">
    <source>
        <dbReference type="EMBL" id="SDF57282.1"/>
    </source>
</evidence>
<dbReference type="RefSeq" id="WP_093149600.1">
    <property type="nucleotide sequence ID" value="NZ_FNBW01000004.1"/>
</dbReference>
<dbReference type="OrthoDB" id="9792692at2"/>
<keyword evidence="2" id="KW-0560">Oxidoreductase</keyword>
<evidence type="ECO:0000256" key="3">
    <source>
        <dbReference type="ARBA" id="ARBA00023141"/>
    </source>
</evidence>
<dbReference type="InterPro" id="IPR013708">
    <property type="entry name" value="Shikimate_DH-bd_N"/>
</dbReference>
<dbReference type="GO" id="GO:0019632">
    <property type="term" value="P:shikimate metabolic process"/>
    <property type="evidence" value="ECO:0007669"/>
    <property type="project" value="TreeGrafter"/>
</dbReference>
<dbReference type="GO" id="GO:0009073">
    <property type="term" value="P:aromatic amino acid family biosynthetic process"/>
    <property type="evidence" value="ECO:0007669"/>
    <property type="project" value="UniProtKB-KW"/>
</dbReference>
<dbReference type="PANTHER" id="PTHR21089:SF1">
    <property type="entry name" value="BIFUNCTIONAL 3-DEHYDROQUINATE DEHYDRATASE_SHIKIMATE DEHYDROGENASE, CHLOROPLASTIC"/>
    <property type="match status" value="1"/>
</dbReference>
<accession>A0A8G2F2L5</accession>
<keyword evidence="6" id="KW-1185">Reference proteome</keyword>
<dbReference type="Gene3D" id="3.40.50.720">
    <property type="entry name" value="NAD(P)-binding Rossmann-like Domain"/>
    <property type="match status" value="1"/>
</dbReference>
<name>A0A8G2F2L5_9PROT</name>
<proteinExistence type="predicted"/>
<dbReference type="AlphaFoldDB" id="A0A8G2F2L5"/>
<reference evidence="5 6" key="1">
    <citation type="submission" date="2016-10" db="EMBL/GenBank/DDBJ databases">
        <authorList>
            <person name="Varghese N."/>
            <person name="Submissions S."/>
        </authorList>
    </citation>
    <scope>NUCLEOTIDE SEQUENCE [LARGE SCALE GENOMIC DNA]</scope>
    <source>
        <strain evidence="5 6">DSM 18839</strain>
    </source>
</reference>
<protein>
    <submittedName>
        <fullName evidence="5">Shikimate dehydrogenase</fullName>
    </submittedName>
</protein>
<dbReference type="SUPFAM" id="SSF51735">
    <property type="entry name" value="NAD(P)-binding Rossmann-fold domains"/>
    <property type="match status" value="1"/>
</dbReference>
<dbReference type="Gene3D" id="3.40.50.10860">
    <property type="entry name" value="Leucine Dehydrogenase, chain A, domain 1"/>
    <property type="match status" value="1"/>
</dbReference>
<comment type="caution">
    <text evidence="5">The sequence shown here is derived from an EMBL/GenBank/DDBJ whole genome shotgun (WGS) entry which is preliminary data.</text>
</comment>
<evidence type="ECO:0000256" key="1">
    <source>
        <dbReference type="ARBA" id="ARBA00004871"/>
    </source>
</evidence>
<dbReference type="InterPro" id="IPR022893">
    <property type="entry name" value="Shikimate_DH_fam"/>
</dbReference>
<dbReference type="EMBL" id="FNBW01000004">
    <property type="protein sequence ID" value="SDF57282.1"/>
    <property type="molecule type" value="Genomic_DNA"/>
</dbReference>
<keyword evidence="3" id="KW-0028">Amino-acid biosynthesis</keyword>
<feature type="domain" description="Shikimate dehydrogenase substrate binding N-terminal" evidence="4">
    <location>
        <begin position="26"/>
        <end position="105"/>
    </location>
</feature>
<dbReference type="InterPro" id="IPR046346">
    <property type="entry name" value="Aminoacid_DH-like_N_sf"/>
</dbReference>
<dbReference type="Proteomes" id="UP000198615">
    <property type="component" value="Unassembled WGS sequence"/>
</dbReference>
<dbReference type="InterPro" id="IPR036291">
    <property type="entry name" value="NAD(P)-bd_dom_sf"/>
</dbReference>